<organism evidence="1 2">
    <name type="scientific">Athelia psychrophila</name>
    <dbReference type="NCBI Taxonomy" id="1759441"/>
    <lineage>
        <taxon>Eukaryota</taxon>
        <taxon>Fungi</taxon>
        <taxon>Dikarya</taxon>
        <taxon>Basidiomycota</taxon>
        <taxon>Agaricomycotina</taxon>
        <taxon>Agaricomycetes</taxon>
        <taxon>Agaricomycetidae</taxon>
        <taxon>Atheliales</taxon>
        <taxon>Atheliaceae</taxon>
        <taxon>Athelia</taxon>
    </lineage>
</organism>
<proteinExistence type="predicted"/>
<keyword evidence="2" id="KW-1185">Reference proteome</keyword>
<protein>
    <submittedName>
        <fullName evidence="1">Uncharacterized protein</fullName>
    </submittedName>
</protein>
<gene>
    <name evidence="1" type="ORF">FIBSPDRAFT_896862</name>
</gene>
<sequence>MCYCEVGLIGGGVPGAPGPEKSQKRAKIGALGAQWWVICGYFWWPSHDDVWGMKAAGAWKNPRKFGKNWGMGDQCGDGNSAMDLTPWKQGYIPLHPAMRHGGEAGIFELG</sequence>
<dbReference type="Proteomes" id="UP000076532">
    <property type="component" value="Unassembled WGS sequence"/>
</dbReference>
<dbReference type="EMBL" id="KV417622">
    <property type="protein sequence ID" value="KZP14131.1"/>
    <property type="molecule type" value="Genomic_DNA"/>
</dbReference>
<dbReference type="AlphaFoldDB" id="A0A166CYF5"/>
<evidence type="ECO:0000313" key="1">
    <source>
        <dbReference type="EMBL" id="KZP14131.1"/>
    </source>
</evidence>
<name>A0A166CYF5_9AGAM</name>
<reference evidence="1 2" key="1">
    <citation type="journal article" date="2016" name="Mol. Biol. Evol.">
        <title>Comparative Genomics of Early-Diverging Mushroom-Forming Fungi Provides Insights into the Origins of Lignocellulose Decay Capabilities.</title>
        <authorList>
            <person name="Nagy L.G."/>
            <person name="Riley R."/>
            <person name="Tritt A."/>
            <person name="Adam C."/>
            <person name="Daum C."/>
            <person name="Floudas D."/>
            <person name="Sun H."/>
            <person name="Yadav J.S."/>
            <person name="Pangilinan J."/>
            <person name="Larsson K.H."/>
            <person name="Matsuura K."/>
            <person name="Barry K."/>
            <person name="Labutti K."/>
            <person name="Kuo R."/>
            <person name="Ohm R.A."/>
            <person name="Bhattacharya S.S."/>
            <person name="Shirouzu T."/>
            <person name="Yoshinaga Y."/>
            <person name="Martin F.M."/>
            <person name="Grigoriev I.V."/>
            <person name="Hibbett D.S."/>
        </authorList>
    </citation>
    <scope>NUCLEOTIDE SEQUENCE [LARGE SCALE GENOMIC DNA]</scope>
    <source>
        <strain evidence="1 2">CBS 109695</strain>
    </source>
</reference>
<accession>A0A166CYF5</accession>
<evidence type="ECO:0000313" key="2">
    <source>
        <dbReference type="Proteomes" id="UP000076532"/>
    </source>
</evidence>